<dbReference type="OrthoDB" id="9798188at2"/>
<accession>A0A133Y519</accession>
<dbReference type="CDD" id="cd04590">
    <property type="entry name" value="CBS_pair_CorC_HlyC_assoc"/>
    <property type="match status" value="1"/>
</dbReference>
<feature type="transmembrane region" description="Helical" evidence="11">
    <location>
        <begin position="104"/>
        <end position="125"/>
    </location>
</feature>
<dbReference type="Gene3D" id="3.10.580.10">
    <property type="entry name" value="CBS-domain"/>
    <property type="match status" value="1"/>
</dbReference>
<gene>
    <name evidence="14" type="ORF">HMPREF3187_00062</name>
</gene>
<keyword evidence="7 9" id="KW-0129">CBS domain</keyword>
<dbReference type="GO" id="GO:0050660">
    <property type="term" value="F:flavin adenine dinucleotide binding"/>
    <property type="evidence" value="ECO:0007669"/>
    <property type="project" value="InterPro"/>
</dbReference>
<feature type="domain" description="CBS" evidence="12">
    <location>
        <begin position="288"/>
        <end position="345"/>
    </location>
</feature>
<dbReference type="InterPro" id="IPR046342">
    <property type="entry name" value="CBS_dom_sf"/>
</dbReference>
<feature type="transmembrane region" description="Helical" evidence="11">
    <location>
        <begin position="137"/>
        <end position="159"/>
    </location>
</feature>
<keyword evidence="8 10" id="KW-0472">Membrane</keyword>
<evidence type="ECO:0000256" key="3">
    <source>
        <dbReference type="ARBA" id="ARBA00022475"/>
    </source>
</evidence>
<dbReference type="PROSITE" id="PS51846">
    <property type="entry name" value="CNNM"/>
    <property type="match status" value="1"/>
</dbReference>
<dbReference type="PANTHER" id="PTHR43099:SF2">
    <property type="entry name" value="UPF0053 PROTEIN YRKA"/>
    <property type="match status" value="1"/>
</dbReference>
<dbReference type="InterPro" id="IPR036318">
    <property type="entry name" value="FAD-bd_PCMH-like_sf"/>
</dbReference>
<keyword evidence="4 10" id="KW-0812">Transmembrane</keyword>
<feature type="domain" description="CNNM transmembrane" evidence="13">
    <location>
        <begin position="5"/>
        <end position="203"/>
    </location>
</feature>
<dbReference type="PATRIC" id="fig|87541.4.peg.62"/>
<dbReference type="InterPro" id="IPR016169">
    <property type="entry name" value="FAD-bd_PCMH_sub2"/>
</dbReference>
<evidence type="ECO:0000256" key="9">
    <source>
        <dbReference type="PROSITE-ProRule" id="PRU00703"/>
    </source>
</evidence>
<comment type="similarity">
    <text evidence="2">Belongs to the UPF0053 family.</text>
</comment>
<evidence type="ECO:0000256" key="1">
    <source>
        <dbReference type="ARBA" id="ARBA00004651"/>
    </source>
</evidence>
<protein>
    <recommendedName>
        <fullName evidence="16">HlyC/CorC family transporter</fullName>
    </recommendedName>
</protein>
<reference evidence="14 15" key="1">
    <citation type="submission" date="2016-01" db="EMBL/GenBank/DDBJ databases">
        <authorList>
            <person name="Oliw E.H."/>
        </authorList>
    </citation>
    <scope>NUCLEOTIDE SEQUENCE [LARGE SCALE GENOMIC DNA]</scope>
    <source>
        <strain evidence="14 15">KA00635</strain>
    </source>
</reference>
<dbReference type="InterPro" id="IPR044751">
    <property type="entry name" value="Ion_transp-like_CBS"/>
</dbReference>
<evidence type="ECO:0000256" key="10">
    <source>
        <dbReference type="PROSITE-ProRule" id="PRU01193"/>
    </source>
</evidence>
<dbReference type="Pfam" id="PF00571">
    <property type="entry name" value="CBS"/>
    <property type="match status" value="2"/>
</dbReference>
<evidence type="ECO:0000256" key="7">
    <source>
        <dbReference type="ARBA" id="ARBA00023122"/>
    </source>
</evidence>
<feature type="domain" description="CBS" evidence="12">
    <location>
        <begin position="222"/>
        <end position="282"/>
    </location>
</feature>
<dbReference type="InterPro" id="IPR051676">
    <property type="entry name" value="UPF0053_domain"/>
</dbReference>
<dbReference type="InterPro" id="IPR005170">
    <property type="entry name" value="Transptr-assoc_dom"/>
</dbReference>
<evidence type="ECO:0000313" key="15">
    <source>
        <dbReference type="Proteomes" id="UP000070422"/>
    </source>
</evidence>
<comment type="caution">
    <text evidence="14">The sequence shown here is derived from an EMBL/GenBank/DDBJ whole genome shotgun (WGS) entry which is preliminary data.</text>
</comment>
<sequence>MEDPGASSVYGQIVLILVLTLINAFLAGAEMAFVSVNQAKINQLAEEGNRRAQKVVVLLKQSDALLSTIQVGITFAGFLSSASAANTFVGYLTPYLTNIPAGEMVATAIVTLVLSYISLVYGELFPKQIAIQFPEKYCLMSAGLITFLNKLFAPFVWLLTKSTDLLKALAPMDFTKKEERLTRAEMRTLIESGRNDGIIDMDEFRMMQGVLSLDSKLAKGVMVPRTDTFMIDIEDDRKENLEQLLTSQYSRIPVYKGDKDEILGVIHSKDVLREADRVGFENICMENIMRDPYFAPETVYTDDLLLQFKRHHQHMAILKDEYGGVVGIVTLEDLIEVIVGDIEDEYDELSVNYQKINDETYIVDGSMPIDKFNELFNTEITSDDSDTIAGVMIEILTHFPDDDSQESVQIDNYRLTTTLVEGGRIREIQVHYEPIEAPADLDD</sequence>
<evidence type="ECO:0000256" key="2">
    <source>
        <dbReference type="ARBA" id="ARBA00006337"/>
    </source>
</evidence>
<dbReference type="FunFam" id="3.10.580.10:FF:000002">
    <property type="entry name" value="Magnesium/cobalt efflux protein CorC"/>
    <property type="match status" value="1"/>
</dbReference>
<proteinExistence type="inferred from homology"/>
<dbReference type="Gene3D" id="3.30.465.10">
    <property type="match status" value="1"/>
</dbReference>
<dbReference type="Pfam" id="PF01595">
    <property type="entry name" value="CNNM"/>
    <property type="match status" value="1"/>
</dbReference>
<dbReference type="AlphaFoldDB" id="A0A133Y519"/>
<evidence type="ECO:0000313" key="14">
    <source>
        <dbReference type="EMBL" id="KXB38236.1"/>
    </source>
</evidence>
<dbReference type="Proteomes" id="UP000070422">
    <property type="component" value="Unassembled WGS sequence"/>
</dbReference>
<dbReference type="SMART" id="SM01091">
    <property type="entry name" value="CorC_HlyC"/>
    <property type="match status" value="1"/>
</dbReference>
<feature type="transmembrane region" description="Helical" evidence="11">
    <location>
        <begin position="64"/>
        <end position="84"/>
    </location>
</feature>
<dbReference type="InterPro" id="IPR000644">
    <property type="entry name" value="CBS_dom"/>
</dbReference>
<dbReference type="RefSeq" id="WP_060936279.1">
    <property type="nucleotide sequence ID" value="NZ_JASOZP010000005.1"/>
</dbReference>
<dbReference type="InterPro" id="IPR002550">
    <property type="entry name" value="CNNM"/>
</dbReference>
<evidence type="ECO:0000256" key="6">
    <source>
        <dbReference type="ARBA" id="ARBA00022989"/>
    </source>
</evidence>
<keyword evidence="5" id="KW-0677">Repeat</keyword>
<evidence type="ECO:0000256" key="8">
    <source>
        <dbReference type="ARBA" id="ARBA00023136"/>
    </source>
</evidence>
<dbReference type="GO" id="GO:0005886">
    <property type="term" value="C:plasma membrane"/>
    <property type="evidence" value="ECO:0007669"/>
    <property type="project" value="UniProtKB-SubCell"/>
</dbReference>
<evidence type="ECO:0000259" key="12">
    <source>
        <dbReference type="PROSITE" id="PS51371"/>
    </source>
</evidence>
<keyword evidence="3" id="KW-1003">Cell membrane</keyword>
<dbReference type="EMBL" id="LSCQ01000009">
    <property type="protein sequence ID" value="KXB38236.1"/>
    <property type="molecule type" value="Genomic_DNA"/>
</dbReference>
<evidence type="ECO:0000256" key="11">
    <source>
        <dbReference type="SAM" id="Phobius"/>
    </source>
</evidence>
<dbReference type="Pfam" id="PF03471">
    <property type="entry name" value="CorC_HlyC"/>
    <property type="match status" value="1"/>
</dbReference>
<dbReference type="STRING" id="87541.AWM71_04330"/>
<evidence type="ECO:0008006" key="16">
    <source>
        <dbReference type="Google" id="ProtNLM"/>
    </source>
</evidence>
<organism evidence="14 15">
    <name type="scientific">Aerococcus christensenii</name>
    <dbReference type="NCBI Taxonomy" id="87541"/>
    <lineage>
        <taxon>Bacteria</taxon>
        <taxon>Bacillati</taxon>
        <taxon>Bacillota</taxon>
        <taxon>Bacilli</taxon>
        <taxon>Lactobacillales</taxon>
        <taxon>Aerococcaceae</taxon>
        <taxon>Aerococcus</taxon>
    </lineage>
</organism>
<feature type="transmembrane region" description="Helical" evidence="11">
    <location>
        <begin position="12"/>
        <end position="34"/>
    </location>
</feature>
<keyword evidence="6 10" id="KW-1133">Transmembrane helix</keyword>
<name>A0A133Y519_9LACT</name>
<dbReference type="SUPFAM" id="SSF54631">
    <property type="entry name" value="CBS-domain pair"/>
    <property type="match status" value="1"/>
</dbReference>
<evidence type="ECO:0000256" key="5">
    <source>
        <dbReference type="ARBA" id="ARBA00022737"/>
    </source>
</evidence>
<evidence type="ECO:0000256" key="4">
    <source>
        <dbReference type="ARBA" id="ARBA00022692"/>
    </source>
</evidence>
<evidence type="ECO:0000259" key="13">
    <source>
        <dbReference type="PROSITE" id="PS51846"/>
    </source>
</evidence>
<comment type="subcellular location">
    <subcellularLocation>
        <location evidence="1">Cell membrane</location>
        <topology evidence="1">Multi-pass membrane protein</topology>
    </subcellularLocation>
</comment>
<dbReference type="PANTHER" id="PTHR43099">
    <property type="entry name" value="UPF0053 PROTEIN YRKA"/>
    <property type="match status" value="1"/>
</dbReference>
<dbReference type="PROSITE" id="PS51371">
    <property type="entry name" value="CBS"/>
    <property type="match status" value="2"/>
</dbReference>
<dbReference type="SUPFAM" id="SSF56176">
    <property type="entry name" value="FAD-binding/transporter-associated domain-like"/>
    <property type="match status" value="1"/>
</dbReference>